<accession>A0ABY6Z8N5</accession>
<reference evidence="1" key="1">
    <citation type="submission" date="2022-08" db="EMBL/GenBank/DDBJ databases">
        <title>Alicyclobacillus dauci DSM2870, complete genome.</title>
        <authorList>
            <person name="Wang Q."/>
            <person name="Cai R."/>
            <person name="Wang Z."/>
        </authorList>
    </citation>
    <scope>NUCLEOTIDE SEQUENCE</scope>
    <source>
        <strain evidence="1">DSM 28700</strain>
    </source>
</reference>
<dbReference type="EMBL" id="CP104064">
    <property type="protein sequence ID" value="WAH38420.1"/>
    <property type="molecule type" value="Genomic_DNA"/>
</dbReference>
<evidence type="ECO:0000313" key="2">
    <source>
        <dbReference type="Proteomes" id="UP001164803"/>
    </source>
</evidence>
<organism evidence="1 2">
    <name type="scientific">Alicyclobacillus dauci</name>
    <dbReference type="NCBI Taxonomy" id="1475485"/>
    <lineage>
        <taxon>Bacteria</taxon>
        <taxon>Bacillati</taxon>
        <taxon>Bacillota</taxon>
        <taxon>Bacilli</taxon>
        <taxon>Bacillales</taxon>
        <taxon>Alicyclobacillaceae</taxon>
        <taxon>Alicyclobacillus</taxon>
    </lineage>
</organism>
<name>A0ABY6Z8N5_9BACL</name>
<dbReference type="RefSeq" id="WP_268045990.1">
    <property type="nucleotide sequence ID" value="NZ_CP104064.1"/>
</dbReference>
<keyword evidence="2" id="KW-1185">Reference proteome</keyword>
<proteinExistence type="predicted"/>
<evidence type="ECO:0000313" key="1">
    <source>
        <dbReference type="EMBL" id="WAH38420.1"/>
    </source>
</evidence>
<gene>
    <name evidence="1" type="ORF">NZD86_08055</name>
</gene>
<protein>
    <submittedName>
        <fullName evidence="1">Uncharacterized protein</fullName>
    </submittedName>
</protein>
<sequence>MRRTKSLLVSLMVTVSVIVSLLMATVRPVYADSPAMVDFGQTVPLSPKAIQQWASDEKHALFVTEVKGGECHVEEHIVHDDAITAFVSEHPAWQLNALLTWYFVEPVYQRNNTQVTWTDGRTCV</sequence>
<dbReference type="Proteomes" id="UP001164803">
    <property type="component" value="Chromosome"/>
</dbReference>